<organism evidence="2 3">
    <name type="scientific">Brevibacterium permense</name>
    <dbReference type="NCBI Taxonomy" id="234834"/>
    <lineage>
        <taxon>Bacteria</taxon>
        <taxon>Bacillati</taxon>
        <taxon>Actinomycetota</taxon>
        <taxon>Actinomycetes</taxon>
        <taxon>Micrococcales</taxon>
        <taxon>Brevibacteriaceae</taxon>
        <taxon>Brevibacterium</taxon>
    </lineage>
</organism>
<feature type="compositionally biased region" description="Low complexity" evidence="1">
    <location>
        <begin position="232"/>
        <end position="288"/>
    </location>
</feature>
<feature type="compositionally biased region" description="Low complexity" evidence="1">
    <location>
        <begin position="312"/>
        <end position="321"/>
    </location>
</feature>
<keyword evidence="3" id="KW-1185">Reference proteome</keyword>
<sequence>MSSTLQDLVNRAVFYSTEVQTHFGALIADAEWEVDFSSDPHLTFTSAEGAVLRTRPHLLGSESGREKTWLWGWENVNDFPDAVVGLSHEVRKFGAAEDVSELTTPEFSLDEELALRLTLASKEATDKWAHYPAAAGAGTTVWLLVDAAEIALPAPQVKVSVRALMQGLTQTTVTDHRAAIEAYVARRGIPTAELPEGGLRMLFADGSADLSFDDQRRISNCDLNAPLEGEAAEQYAAAEPTSTPTEAAAASRATDSTSAPAAKDVAAPPASTPTTPTPVQTEEAAPTESVPDEKPAAEAAPAPEAQAKEAAEPAAEASDAARGQQQQPEDERLVGDGSVEPAETETPIEEEPSKDAKPKKKGLFSKLFGR</sequence>
<gene>
    <name evidence="2" type="ORF">GCM10009690_09850</name>
</gene>
<evidence type="ECO:0000313" key="2">
    <source>
        <dbReference type="EMBL" id="GAA1509006.1"/>
    </source>
</evidence>
<dbReference type="Pfam" id="PF21813">
    <property type="entry name" value="DUF6882"/>
    <property type="match status" value="1"/>
</dbReference>
<reference evidence="3" key="1">
    <citation type="journal article" date="2019" name="Int. J. Syst. Evol. Microbiol.">
        <title>The Global Catalogue of Microorganisms (GCM) 10K type strain sequencing project: providing services to taxonomists for standard genome sequencing and annotation.</title>
        <authorList>
            <consortium name="The Broad Institute Genomics Platform"/>
            <consortium name="The Broad Institute Genome Sequencing Center for Infectious Disease"/>
            <person name="Wu L."/>
            <person name="Ma J."/>
        </authorList>
    </citation>
    <scope>NUCLEOTIDE SEQUENCE [LARGE SCALE GENOMIC DNA]</scope>
    <source>
        <strain evidence="3">JCM 13318</strain>
    </source>
</reference>
<dbReference type="InterPro" id="IPR049249">
    <property type="entry name" value="DUF6882"/>
</dbReference>
<dbReference type="EMBL" id="BAAALX010000002">
    <property type="protein sequence ID" value="GAA1509006.1"/>
    <property type="molecule type" value="Genomic_DNA"/>
</dbReference>
<evidence type="ECO:0000313" key="3">
    <source>
        <dbReference type="Proteomes" id="UP001500177"/>
    </source>
</evidence>
<protein>
    <submittedName>
        <fullName evidence="2">Uncharacterized protein</fullName>
    </submittedName>
</protein>
<comment type="caution">
    <text evidence="2">The sequence shown here is derived from an EMBL/GenBank/DDBJ whole genome shotgun (WGS) entry which is preliminary data.</text>
</comment>
<feature type="compositionally biased region" description="Basic residues" evidence="1">
    <location>
        <begin position="357"/>
        <end position="370"/>
    </location>
</feature>
<name>A0ABP4KRP5_9MICO</name>
<evidence type="ECO:0000256" key="1">
    <source>
        <dbReference type="SAM" id="MobiDB-lite"/>
    </source>
</evidence>
<accession>A0ABP4KRP5</accession>
<dbReference type="Proteomes" id="UP001500177">
    <property type="component" value="Unassembled WGS sequence"/>
</dbReference>
<feature type="region of interest" description="Disordered" evidence="1">
    <location>
        <begin position="232"/>
        <end position="370"/>
    </location>
</feature>
<dbReference type="RefSeq" id="WP_173157270.1">
    <property type="nucleotide sequence ID" value="NZ_BAAALX010000002.1"/>
</dbReference>
<proteinExistence type="predicted"/>